<gene>
    <name evidence="2" type="primary">jg369</name>
    <name evidence="2" type="ORF">PAEG_LOCUS1512</name>
</gene>
<evidence type="ECO:0000313" key="3">
    <source>
        <dbReference type="Proteomes" id="UP000838756"/>
    </source>
</evidence>
<organism evidence="2 3">
    <name type="scientific">Pararge aegeria aegeria</name>
    <dbReference type="NCBI Taxonomy" id="348720"/>
    <lineage>
        <taxon>Eukaryota</taxon>
        <taxon>Metazoa</taxon>
        <taxon>Ecdysozoa</taxon>
        <taxon>Arthropoda</taxon>
        <taxon>Hexapoda</taxon>
        <taxon>Insecta</taxon>
        <taxon>Pterygota</taxon>
        <taxon>Neoptera</taxon>
        <taxon>Endopterygota</taxon>
        <taxon>Lepidoptera</taxon>
        <taxon>Glossata</taxon>
        <taxon>Ditrysia</taxon>
        <taxon>Papilionoidea</taxon>
        <taxon>Nymphalidae</taxon>
        <taxon>Satyrinae</taxon>
        <taxon>Satyrini</taxon>
        <taxon>Parargina</taxon>
        <taxon>Pararge</taxon>
    </lineage>
</organism>
<feature type="non-terminal residue" evidence="2">
    <location>
        <position position="1"/>
    </location>
</feature>
<evidence type="ECO:0000256" key="1">
    <source>
        <dbReference type="SAM" id="MobiDB-lite"/>
    </source>
</evidence>
<dbReference type="AlphaFoldDB" id="A0A8S4QEI7"/>
<keyword evidence="3" id="KW-1185">Reference proteome</keyword>
<name>A0A8S4QEI7_9NEOP</name>
<comment type="caution">
    <text evidence="2">The sequence shown here is derived from an EMBL/GenBank/DDBJ whole genome shotgun (WGS) entry which is preliminary data.</text>
</comment>
<accession>A0A8S4QEI7</accession>
<reference evidence="2" key="1">
    <citation type="submission" date="2022-03" db="EMBL/GenBank/DDBJ databases">
        <authorList>
            <person name="Lindestad O."/>
        </authorList>
    </citation>
    <scope>NUCLEOTIDE SEQUENCE</scope>
</reference>
<proteinExistence type="predicted"/>
<feature type="compositionally biased region" description="Polar residues" evidence="1">
    <location>
        <begin position="10"/>
        <end position="20"/>
    </location>
</feature>
<dbReference type="EMBL" id="CAKXAJ010005338">
    <property type="protein sequence ID" value="CAH2209110.1"/>
    <property type="molecule type" value="Genomic_DNA"/>
</dbReference>
<evidence type="ECO:0000313" key="2">
    <source>
        <dbReference type="EMBL" id="CAH2209110.1"/>
    </source>
</evidence>
<sequence>VVISHGRSPLPNQNRENINSKIAPAGIEPGNSQLKIAVLAAPGRSSDRYEEATIH</sequence>
<dbReference type="Proteomes" id="UP000838756">
    <property type="component" value="Unassembled WGS sequence"/>
</dbReference>
<protein>
    <submittedName>
        <fullName evidence="2">Jg369 protein</fullName>
    </submittedName>
</protein>
<feature type="region of interest" description="Disordered" evidence="1">
    <location>
        <begin position="1"/>
        <end position="26"/>
    </location>
</feature>